<dbReference type="HAMAP" id="MF_01074">
    <property type="entry name" value="LarC"/>
    <property type="match status" value="1"/>
</dbReference>
<evidence type="ECO:0000256" key="2">
    <source>
        <dbReference type="ARBA" id="ARBA00023239"/>
    </source>
</evidence>
<organism evidence="4 5">
    <name type="scientific">Acetivibrio clariflavus (strain DSM 19732 / NBRC 101661 / EBR45)</name>
    <name type="common">Clostridium clariflavum</name>
    <dbReference type="NCBI Taxonomy" id="720554"/>
    <lineage>
        <taxon>Bacteria</taxon>
        <taxon>Bacillati</taxon>
        <taxon>Bacillota</taxon>
        <taxon>Clostridia</taxon>
        <taxon>Eubacteriales</taxon>
        <taxon>Oscillospiraceae</taxon>
        <taxon>Acetivibrio</taxon>
    </lineage>
</organism>
<dbReference type="AlphaFoldDB" id="G8LV35"/>
<dbReference type="OrthoDB" id="9765625at2"/>
<dbReference type="STRING" id="720554.Clocl_3085"/>
<sequence>MRVLYFDCFSGISGDMVLGALMDLGVDEEAFRRELAKLNLSGYSIVFEKKLKNSISVTDVNVILEENHNHNHGHGHEHEHGHGHNARNLNDIEKIIDSSDLNSNVKQFSKKVFREIAKAEAKVHNKPVEEIHFHEVGAIDSIVDIVGAAICIDLLKIDRVYSSPLHDGKGFVDCQHGRLPVPVPAVLEMLAESNIPYIVEDVNTEMVTPTGIGIIKCLAGGFGNMPVMSVERVGYGAGKRDTGRFNALRCIMGTMDEEVNGDRVIVLNTNIDDMNPEILGFVLDKLFEAGALDVYYTPVYMKKNRPAVELTVLCSEDKEQTVVDIILKETTTLGIRRTFAERYKMDREIVKVSTRYGDVKVKVSKFGEFKKFAPEYEDCREIALNKNVPLWEVYNEVYKKGI</sequence>
<comment type="catalytic activity">
    <reaction evidence="3">
        <text>Ni(II)-pyridinium-3,5-bisthiocarboxylate mononucleotide = pyridinium-3,5-bisthiocarboxylate mononucleotide + Ni(2+)</text>
        <dbReference type="Rhea" id="RHEA:54784"/>
        <dbReference type="ChEBI" id="CHEBI:49786"/>
        <dbReference type="ChEBI" id="CHEBI:137372"/>
        <dbReference type="ChEBI" id="CHEBI:137373"/>
        <dbReference type="EC" id="4.99.1.12"/>
    </reaction>
</comment>
<dbReference type="NCBIfam" id="TIGR00299">
    <property type="entry name" value="nickel pincer cofactor biosynthesis protein LarC"/>
    <property type="match status" value="1"/>
</dbReference>
<reference evidence="5" key="1">
    <citation type="submission" date="2011-12" db="EMBL/GenBank/DDBJ databases">
        <title>Complete sequence of Clostridium clariflavum DSM 19732.</title>
        <authorList>
            <consortium name="US DOE Joint Genome Institute"/>
            <person name="Lucas S."/>
            <person name="Han J."/>
            <person name="Lapidus A."/>
            <person name="Cheng J.-F."/>
            <person name="Goodwin L."/>
            <person name="Pitluck S."/>
            <person name="Peters L."/>
            <person name="Teshima H."/>
            <person name="Detter J.C."/>
            <person name="Han C."/>
            <person name="Tapia R."/>
            <person name="Land M."/>
            <person name="Hauser L."/>
            <person name="Kyrpides N."/>
            <person name="Ivanova N."/>
            <person name="Pagani I."/>
            <person name="Kitzmiller T."/>
            <person name="Lynd L."/>
            <person name="Izquierdo J."/>
            <person name="Woyke T."/>
        </authorList>
    </citation>
    <scope>NUCLEOTIDE SEQUENCE [LARGE SCALE GENOMIC DNA]</scope>
    <source>
        <strain evidence="5">DSM 19732 / NBRC 101661 / EBR45</strain>
    </source>
</reference>
<dbReference type="EMBL" id="CP003065">
    <property type="protein sequence ID" value="AEV69612.1"/>
    <property type="molecule type" value="Genomic_DNA"/>
</dbReference>
<evidence type="ECO:0000256" key="3">
    <source>
        <dbReference type="HAMAP-Rule" id="MF_01074"/>
    </source>
</evidence>
<dbReference type="InterPro" id="IPR002822">
    <property type="entry name" value="Ni_insertion"/>
</dbReference>
<comment type="function">
    <text evidence="3">Involved in the biosynthesis of a nickel-pincer cofactor ((SCS)Ni(II) pincer complex). Binds Ni(2+), and functions in nickel delivery to pyridinium-3,5-bisthiocarboxylic acid mononucleotide (P2TMN), to form the mature cofactor. Is thus probably required for the activation of nickel-pincer cofactor-dependent enzymes.</text>
</comment>
<keyword evidence="1 3" id="KW-0533">Nickel</keyword>
<dbReference type="KEGG" id="ccl:Clocl_3085"/>
<keyword evidence="2 3" id="KW-0456">Lyase</keyword>
<protein>
    <recommendedName>
        <fullName evidence="3">Pyridinium-3,5-bisthiocarboxylic acid mononucleotide nickel insertion protein</fullName>
        <shortName evidence="3">P2TMN nickel insertion protein</shortName>
        <ecNumber evidence="3">4.99.1.12</ecNumber>
    </recommendedName>
    <alternativeName>
        <fullName evidence="3">Nickel-pincer cofactor biosynthesis protein LarC</fullName>
    </alternativeName>
</protein>
<dbReference type="Gene3D" id="3.30.70.1380">
    <property type="entry name" value="Transcriptional regulatory protein pf0864 domain like"/>
    <property type="match status" value="1"/>
</dbReference>
<evidence type="ECO:0000256" key="1">
    <source>
        <dbReference type="ARBA" id="ARBA00022596"/>
    </source>
</evidence>
<dbReference type="Pfam" id="PF01969">
    <property type="entry name" value="Ni_insertion"/>
    <property type="match status" value="1"/>
</dbReference>
<dbReference type="Gene3D" id="3.10.20.300">
    <property type="entry name" value="mk0293 like domain"/>
    <property type="match status" value="1"/>
</dbReference>
<reference evidence="4 5" key="2">
    <citation type="journal article" date="2012" name="Stand. Genomic Sci.">
        <title>Complete Genome Sequence of Clostridium clariflavum DSM 19732.</title>
        <authorList>
            <person name="Izquierdo J.A."/>
            <person name="Goodwin L."/>
            <person name="Davenport K.W."/>
            <person name="Teshima H."/>
            <person name="Bruce D."/>
            <person name="Detter C."/>
            <person name="Tapia R."/>
            <person name="Han S."/>
            <person name="Land M."/>
            <person name="Hauser L."/>
            <person name="Jeffries C.D."/>
            <person name="Han J."/>
            <person name="Pitluck S."/>
            <person name="Nolan M."/>
            <person name="Chen A."/>
            <person name="Huntemann M."/>
            <person name="Mavromatis K."/>
            <person name="Mikhailova N."/>
            <person name="Liolios K."/>
            <person name="Woyke T."/>
            <person name="Lynd L.R."/>
        </authorList>
    </citation>
    <scope>NUCLEOTIDE SEQUENCE [LARGE SCALE GENOMIC DNA]</scope>
    <source>
        <strain evidence="5">DSM 19732 / NBRC 101661 / EBR45</strain>
    </source>
</reference>
<evidence type="ECO:0000313" key="5">
    <source>
        <dbReference type="Proteomes" id="UP000005435"/>
    </source>
</evidence>
<accession>G8LV35</accession>
<dbReference type="GO" id="GO:0051604">
    <property type="term" value="P:protein maturation"/>
    <property type="evidence" value="ECO:0007669"/>
    <property type="project" value="UniProtKB-UniRule"/>
</dbReference>
<dbReference type="GO" id="GO:0016829">
    <property type="term" value="F:lyase activity"/>
    <property type="evidence" value="ECO:0007669"/>
    <property type="project" value="UniProtKB-UniRule"/>
</dbReference>
<dbReference type="HOGENOM" id="CLU_028523_2_1_9"/>
<name>G8LV35_ACECE</name>
<gene>
    <name evidence="3" type="primary">larC</name>
    <name evidence="4" type="ordered locus">Clocl_3085</name>
</gene>
<proteinExistence type="inferred from homology"/>
<dbReference type="EC" id="4.99.1.12" evidence="3"/>
<dbReference type="eggNOG" id="COG1641">
    <property type="taxonomic scope" value="Bacteria"/>
</dbReference>
<dbReference type="PANTHER" id="PTHR36566:SF1">
    <property type="entry name" value="PYRIDINIUM-3,5-BISTHIOCARBOXYLIC ACID MONONUCLEOTIDE NICKEL INSERTION PROTEIN"/>
    <property type="match status" value="1"/>
</dbReference>
<dbReference type="RefSeq" id="WP_014256155.1">
    <property type="nucleotide sequence ID" value="NC_016627.1"/>
</dbReference>
<evidence type="ECO:0000313" key="4">
    <source>
        <dbReference type="EMBL" id="AEV69612.1"/>
    </source>
</evidence>
<keyword evidence="5" id="KW-1185">Reference proteome</keyword>
<dbReference type="GO" id="GO:0016151">
    <property type="term" value="F:nickel cation binding"/>
    <property type="evidence" value="ECO:0007669"/>
    <property type="project" value="UniProtKB-UniRule"/>
</dbReference>
<dbReference type="PANTHER" id="PTHR36566">
    <property type="entry name" value="NICKEL INSERTION PROTEIN-RELATED"/>
    <property type="match status" value="1"/>
</dbReference>
<dbReference type="Proteomes" id="UP000005435">
    <property type="component" value="Chromosome"/>
</dbReference>
<comment type="similarity">
    <text evidence="3">Belongs to the LarC family.</text>
</comment>